<dbReference type="InterPro" id="IPR003838">
    <property type="entry name" value="ABC3_permease_C"/>
</dbReference>
<keyword evidence="3 7" id="KW-0812">Transmembrane</keyword>
<dbReference type="RefSeq" id="WP_344502159.1">
    <property type="nucleotide sequence ID" value="NZ_BAAAQD010000004.1"/>
</dbReference>
<feature type="domain" description="ABC3 transporter permease C-terminal" evidence="8">
    <location>
        <begin position="279"/>
        <end position="399"/>
    </location>
</feature>
<dbReference type="PANTHER" id="PTHR30572">
    <property type="entry name" value="MEMBRANE COMPONENT OF TRANSPORTER-RELATED"/>
    <property type="match status" value="1"/>
</dbReference>
<evidence type="ECO:0000313" key="11">
    <source>
        <dbReference type="Proteomes" id="UP001501470"/>
    </source>
</evidence>
<dbReference type="Pfam" id="PF12704">
    <property type="entry name" value="MacB_PCD"/>
    <property type="match status" value="2"/>
</dbReference>
<evidence type="ECO:0000256" key="4">
    <source>
        <dbReference type="ARBA" id="ARBA00022989"/>
    </source>
</evidence>
<feature type="transmembrane region" description="Helical" evidence="7">
    <location>
        <begin position="443"/>
        <end position="476"/>
    </location>
</feature>
<evidence type="ECO:0000256" key="7">
    <source>
        <dbReference type="SAM" id="Phobius"/>
    </source>
</evidence>
<evidence type="ECO:0000256" key="1">
    <source>
        <dbReference type="ARBA" id="ARBA00004651"/>
    </source>
</evidence>
<dbReference type="InterPro" id="IPR050250">
    <property type="entry name" value="Macrolide_Exporter_MacB"/>
</dbReference>
<reference evidence="10 11" key="1">
    <citation type="journal article" date="2019" name="Int. J. Syst. Evol. Microbiol.">
        <title>The Global Catalogue of Microorganisms (GCM) 10K type strain sequencing project: providing services to taxonomists for standard genome sequencing and annotation.</title>
        <authorList>
            <consortium name="The Broad Institute Genomics Platform"/>
            <consortium name="The Broad Institute Genome Sequencing Center for Infectious Disease"/>
            <person name="Wu L."/>
            <person name="Ma J."/>
        </authorList>
    </citation>
    <scope>NUCLEOTIDE SEQUENCE [LARGE SCALE GENOMIC DNA]</scope>
    <source>
        <strain evidence="10 11">JCM 15933</strain>
    </source>
</reference>
<gene>
    <name evidence="10" type="ORF">GCM10009827_026890</name>
</gene>
<dbReference type="PANTHER" id="PTHR30572:SF4">
    <property type="entry name" value="ABC TRANSPORTER PERMEASE YTRF"/>
    <property type="match status" value="1"/>
</dbReference>
<feature type="transmembrane region" description="Helical" evidence="7">
    <location>
        <begin position="321"/>
        <end position="354"/>
    </location>
</feature>
<dbReference type="InterPro" id="IPR025857">
    <property type="entry name" value="MacB_PCD"/>
</dbReference>
<feature type="transmembrane region" description="Helical" evidence="7">
    <location>
        <begin position="730"/>
        <end position="752"/>
    </location>
</feature>
<keyword evidence="11" id="KW-1185">Reference proteome</keyword>
<evidence type="ECO:0000256" key="3">
    <source>
        <dbReference type="ARBA" id="ARBA00022692"/>
    </source>
</evidence>
<evidence type="ECO:0000259" key="9">
    <source>
        <dbReference type="Pfam" id="PF12704"/>
    </source>
</evidence>
<keyword evidence="4 7" id="KW-1133">Transmembrane helix</keyword>
<sequence length="854" mass="88353">MLRATLKSLLSRKLRLVLSGLAVVLGVMFVSGAFVLTDTMGRSFDSLFASVFEDTDVQVTQKPKVDGQDMGPSQASNIPAATLDKVKNVPGVAKVVGEANSDGARVIGKNGKVVTTFGPPRLGENWVGTSDLMQLREGRGPQADDEIVVNATTAKAAGIKVGDDVGVLTLQPGKKVFKLVGIVGYSGDRDSLGGSLEVFFTTPVAQELMLGEKDVYSSLKVTAAPGVSHDQLRADVAAALGGESGQAGGFQVKTGKQLQDETTKDFREGLSFFNNVLIGFAGVALFVGTFLILNTFSIIVAQRTRELALMRALGGSRGQTLGSVIIEAVAIGLIASVLGLAAGVGVGVLLAWVFGNVSGVALASVGVPAAAVISAFVVGLLVTVVAAVLPALRASRIPPIAALQEVATPDRPLTKLTVSGALIGAAGGTMLGLGLAGQGDNTLWLILGGVLISFIGVALLTPLLARPVVALLGRLFSWSVPGKLGRLNSGRNPRRTAITAAALMVGLALITGVNVILASAKQSLSSQAATQVTVDLIISGDGDDNGPAKFDPAVMDAAAKLPGVASTASEYWDFGQLEGGGGTGISATSDMAAYAGMFKMTPTEGTLNWTGPNQAVVDTENAQKRGLKLGSTMTIQFSRGAPHTVTVVGLYKRSDVMGGTIVSGDVVKDFRSPQPSWGYIRVTEGTAVADIQRQVDQLLVDNPEVSVANRAEFVDAQSAQFDQLLTMIQILLALAILIAVLGIVNTLALSVLERTRELGLLRAIGMRRAQTMRMVTVEAVVISTFGALLGLAVGTGLGAAVVRALKDDGFSKMAFPWTQMATYLLLAALVGVLAAILPSIRASRVNVLQAIAHD</sequence>
<evidence type="ECO:0000256" key="2">
    <source>
        <dbReference type="ARBA" id="ARBA00022475"/>
    </source>
</evidence>
<feature type="domain" description="MacB-like periplasmic core" evidence="9">
    <location>
        <begin position="18"/>
        <end position="238"/>
    </location>
</feature>
<comment type="caution">
    <text evidence="10">The sequence shown here is derived from an EMBL/GenBank/DDBJ whole genome shotgun (WGS) entry which is preliminary data.</text>
</comment>
<keyword evidence="2" id="KW-1003">Cell membrane</keyword>
<feature type="transmembrane region" description="Helical" evidence="7">
    <location>
        <begin position="366"/>
        <end position="392"/>
    </location>
</feature>
<accession>A0ABN2A711</accession>
<evidence type="ECO:0000313" key="10">
    <source>
        <dbReference type="EMBL" id="GAA1511294.1"/>
    </source>
</evidence>
<comment type="subcellular location">
    <subcellularLocation>
        <location evidence="1">Cell membrane</location>
        <topology evidence="1">Multi-pass membrane protein</topology>
    </subcellularLocation>
</comment>
<protein>
    <submittedName>
        <fullName evidence="10">FtsX-like permease family protein</fullName>
    </submittedName>
</protein>
<feature type="transmembrane region" description="Helical" evidence="7">
    <location>
        <begin position="276"/>
        <end position="300"/>
    </location>
</feature>
<comment type="similarity">
    <text evidence="6">Belongs to the ABC-4 integral membrane protein family.</text>
</comment>
<evidence type="ECO:0000259" key="8">
    <source>
        <dbReference type="Pfam" id="PF02687"/>
    </source>
</evidence>
<evidence type="ECO:0000256" key="6">
    <source>
        <dbReference type="ARBA" id="ARBA00038076"/>
    </source>
</evidence>
<dbReference type="Proteomes" id="UP001501470">
    <property type="component" value="Unassembled WGS sequence"/>
</dbReference>
<proteinExistence type="inferred from homology"/>
<organism evidence="10 11">
    <name type="scientific">Dactylosporangium maewongense</name>
    <dbReference type="NCBI Taxonomy" id="634393"/>
    <lineage>
        <taxon>Bacteria</taxon>
        <taxon>Bacillati</taxon>
        <taxon>Actinomycetota</taxon>
        <taxon>Actinomycetes</taxon>
        <taxon>Micromonosporales</taxon>
        <taxon>Micromonosporaceae</taxon>
        <taxon>Dactylosporangium</taxon>
    </lineage>
</organism>
<name>A0ABN2A711_9ACTN</name>
<feature type="transmembrane region" description="Helical" evidence="7">
    <location>
        <begin position="773"/>
        <end position="800"/>
    </location>
</feature>
<feature type="domain" description="ABC3 transporter permease C-terminal" evidence="8">
    <location>
        <begin position="730"/>
        <end position="846"/>
    </location>
</feature>
<feature type="transmembrane region" description="Helical" evidence="7">
    <location>
        <begin position="497"/>
        <end position="517"/>
    </location>
</feature>
<feature type="domain" description="MacB-like periplasmic core" evidence="9">
    <location>
        <begin position="496"/>
        <end position="698"/>
    </location>
</feature>
<keyword evidence="5 7" id="KW-0472">Membrane</keyword>
<evidence type="ECO:0000256" key="5">
    <source>
        <dbReference type="ARBA" id="ARBA00023136"/>
    </source>
</evidence>
<feature type="transmembrane region" description="Helical" evidence="7">
    <location>
        <begin position="413"/>
        <end position="437"/>
    </location>
</feature>
<dbReference type="Pfam" id="PF02687">
    <property type="entry name" value="FtsX"/>
    <property type="match status" value="2"/>
</dbReference>
<dbReference type="EMBL" id="BAAAQD010000004">
    <property type="protein sequence ID" value="GAA1511294.1"/>
    <property type="molecule type" value="Genomic_DNA"/>
</dbReference>
<feature type="transmembrane region" description="Helical" evidence="7">
    <location>
        <begin position="820"/>
        <end position="840"/>
    </location>
</feature>